<keyword evidence="2" id="KW-0732">Signal</keyword>
<evidence type="ECO:0000313" key="4">
    <source>
        <dbReference type="Proteomes" id="UP001286456"/>
    </source>
</evidence>
<organism evidence="3 4">
    <name type="scientific">Cercophora scortea</name>
    <dbReference type="NCBI Taxonomy" id="314031"/>
    <lineage>
        <taxon>Eukaryota</taxon>
        <taxon>Fungi</taxon>
        <taxon>Dikarya</taxon>
        <taxon>Ascomycota</taxon>
        <taxon>Pezizomycotina</taxon>
        <taxon>Sordariomycetes</taxon>
        <taxon>Sordariomycetidae</taxon>
        <taxon>Sordariales</taxon>
        <taxon>Lasiosphaeriaceae</taxon>
        <taxon>Cercophora</taxon>
    </lineage>
</organism>
<feature type="region of interest" description="Disordered" evidence="1">
    <location>
        <begin position="84"/>
        <end position="113"/>
    </location>
</feature>
<reference evidence="3" key="2">
    <citation type="submission" date="2023-06" db="EMBL/GenBank/DDBJ databases">
        <authorList>
            <consortium name="Lawrence Berkeley National Laboratory"/>
            <person name="Haridas S."/>
            <person name="Hensen N."/>
            <person name="Bonometti L."/>
            <person name="Westerberg I."/>
            <person name="Brannstrom I.O."/>
            <person name="Guillou S."/>
            <person name="Cros-Aarteil S."/>
            <person name="Calhoun S."/>
            <person name="Kuo A."/>
            <person name="Mondo S."/>
            <person name="Pangilinan J."/>
            <person name="Riley R."/>
            <person name="Labutti K."/>
            <person name="Andreopoulos B."/>
            <person name="Lipzen A."/>
            <person name="Chen C."/>
            <person name="Yanf M."/>
            <person name="Daum C."/>
            <person name="Ng V."/>
            <person name="Clum A."/>
            <person name="Steindorff A."/>
            <person name="Ohm R."/>
            <person name="Martin F."/>
            <person name="Silar P."/>
            <person name="Natvig D."/>
            <person name="Lalanne C."/>
            <person name="Gautier V."/>
            <person name="Ament-Velasquez S.L."/>
            <person name="Kruys A."/>
            <person name="Hutchinson M.I."/>
            <person name="Powell A.J."/>
            <person name="Barry K."/>
            <person name="Miller A.N."/>
            <person name="Grigoriev I.V."/>
            <person name="Debuchy R."/>
            <person name="Gladieux P."/>
            <person name="Thoren M.H."/>
            <person name="Johannesson H."/>
        </authorList>
    </citation>
    <scope>NUCLEOTIDE SEQUENCE</scope>
    <source>
        <strain evidence="3">SMH4131-1</strain>
    </source>
</reference>
<feature type="signal peptide" evidence="2">
    <location>
        <begin position="1"/>
        <end position="24"/>
    </location>
</feature>
<feature type="chain" id="PRO_5042075993" evidence="2">
    <location>
        <begin position="25"/>
        <end position="198"/>
    </location>
</feature>
<dbReference type="Proteomes" id="UP001286456">
    <property type="component" value="Unassembled WGS sequence"/>
</dbReference>
<dbReference type="AlphaFoldDB" id="A0AAE0IV60"/>
<sequence>MHISTTLISTFALGFSYMLNSVAAGSIPGSEGLYMAPARRADLLDVNDNPHLVITDTLSPVSASANFTMLAVMDSTVYGASAPSATEATASPTESDDLAGPGPTETGSAHRKKSTITKTFEHFCCNSSCRRCTDVSCNDDGDCERDWAGLNVPIDADTCCHLHIERKGGKVDAVYNTNHRWVGDCKVYLGTKVNEIGT</sequence>
<evidence type="ECO:0000256" key="2">
    <source>
        <dbReference type="SAM" id="SignalP"/>
    </source>
</evidence>
<evidence type="ECO:0000256" key="1">
    <source>
        <dbReference type="SAM" id="MobiDB-lite"/>
    </source>
</evidence>
<dbReference type="EMBL" id="JAUEPO010000002">
    <property type="protein sequence ID" value="KAK3331824.1"/>
    <property type="molecule type" value="Genomic_DNA"/>
</dbReference>
<protein>
    <submittedName>
        <fullName evidence="3">Uncharacterized protein</fullName>
    </submittedName>
</protein>
<accession>A0AAE0IV60</accession>
<proteinExistence type="predicted"/>
<name>A0AAE0IV60_9PEZI</name>
<reference evidence="3" key="1">
    <citation type="journal article" date="2023" name="Mol. Phylogenet. Evol.">
        <title>Genome-scale phylogeny and comparative genomics of the fungal order Sordariales.</title>
        <authorList>
            <person name="Hensen N."/>
            <person name="Bonometti L."/>
            <person name="Westerberg I."/>
            <person name="Brannstrom I.O."/>
            <person name="Guillou S."/>
            <person name="Cros-Aarteil S."/>
            <person name="Calhoun S."/>
            <person name="Haridas S."/>
            <person name="Kuo A."/>
            <person name="Mondo S."/>
            <person name="Pangilinan J."/>
            <person name="Riley R."/>
            <person name="LaButti K."/>
            <person name="Andreopoulos B."/>
            <person name="Lipzen A."/>
            <person name="Chen C."/>
            <person name="Yan M."/>
            <person name="Daum C."/>
            <person name="Ng V."/>
            <person name="Clum A."/>
            <person name="Steindorff A."/>
            <person name="Ohm R.A."/>
            <person name="Martin F."/>
            <person name="Silar P."/>
            <person name="Natvig D.O."/>
            <person name="Lalanne C."/>
            <person name="Gautier V."/>
            <person name="Ament-Velasquez S.L."/>
            <person name="Kruys A."/>
            <person name="Hutchinson M.I."/>
            <person name="Powell A.J."/>
            <person name="Barry K."/>
            <person name="Miller A.N."/>
            <person name="Grigoriev I.V."/>
            <person name="Debuchy R."/>
            <person name="Gladieux P."/>
            <person name="Hiltunen Thoren M."/>
            <person name="Johannesson H."/>
        </authorList>
    </citation>
    <scope>NUCLEOTIDE SEQUENCE</scope>
    <source>
        <strain evidence="3">SMH4131-1</strain>
    </source>
</reference>
<comment type="caution">
    <text evidence="3">The sequence shown here is derived from an EMBL/GenBank/DDBJ whole genome shotgun (WGS) entry which is preliminary data.</text>
</comment>
<keyword evidence="4" id="KW-1185">Reference proteome</keyword>
<feature type="compositionally biased region" description="Low complexity" evidence="1">
    <location>
        <begin position="84"/>
        <end position="93"/>
    </location>
</feature>
<evidence type="ECO:0000313" key="3">
    <source>
        <dbReference type="EMBL" id="KAK3331824.1"/>
    </source>
</evidence>
<gene>
    <name evidence="3" type="ORF">B0T19DRAFT_397649</name>
</gene>